<proteinExistence type="predicted"/>
<organism evidence="1 2">
    <name type="scientific">Micavibrio aeruginosavorus</name>
    <dbReference type="NCBI Taxonomy" id="349221"/>
    <lineage>
        <taxon>Bacteria</taxon>
        <taxon>Pseudomonadati</taxon>
        <taxon>Bdellovibrionota</taxon>
        <taxon>Bdellovibrionia</taxon>
        <taxon>Bdellovibrionales</taxon>
        <taxon>Pseudobdellovibrionaceae</taxon>
        <taxon>Micavibrio</taxon>
    </lineage>
</organism>
<dbReference type="AlphaFoldDB" id="A0A2W5N6P5"/>
<evidence type="ECO:0000313" key="2">
    <source>
        <dbReference type="Proteomes" id="UP000249417"/>
    </source>
</evidence>
<name>A0A2W5N6P5_9BACT</name>
<dbReference type="Proteomes" id="UP000249417">
    <property type="component" value="Unassembled WGS sequence"/>
</dbReference>
<comment type="caution">
    <text evidence="1">The sequence shown here is derived from an EMBL/GenBank/DDBJ whole genome shotgun (WGS) entry which is preliminary data.</text>
</comment>
<protein>
    <submittedName>
        <fullName evidence="1">Uncharacterized protein</fullName>
    </submittedName>
</protein>
<accession>A0A2W5N6P5</accession>
<evidence type="ECO:0000313" key="1">
    <source>
        <dbReference type="EMBL" id="PZQ49161.1"/>
    </source>
</evidence>
<sequence>MSRFESTQIVWPPKGWSQFSSVLSSSGQSLAKDIGKSRIYGLQYRIDSVPLFKNDAKIFQHDIRIDGWEYSILNESIEYPVLSFSLLDRFDLSLPRECFVTDIRSYASHVPHTRRSANRAVSAALFFIRQITSGGVPDINRVLRIYKLHPNQAFLYRNDRMLEPDLKRAFTDVRSMEQGHH</sequence>
<gene>
    <name evidence="1" type="ORF">DI551_00475</name>
</gene>
<dbReference type="EMBL" id="QFQB01000001">
    <property type="protein sequence ID" value="PZQ49161.1"/>
    <property type="molecule type" value="Genomic_DNA"/>
</dbReference>
<reference evidence="1 2" key="1">
    <citation type="submission" date="2017-08" db="EMBL/GenBank/DDBJ databases">
        <title>Infants hospitalized years apart are colonized by the same room-sourced microbial strains.</title>
        <authorList>
            <person name="Brooks B."/>
            <person name="Olm M.R."/>
            <person name="Firek B.A."/>
            <person name="Baker R."/>
            <person name="Thomas B.C."/>
            <person name="Morowitz M.J."/>
            <person name="Banfield J.F."/>
        </authorList>
    </citation>
    <scope>NUCLEOTIDE SEQUENCE [LARGE SCALE GENOMIC DNA]</scope>
    <source>
        <strain evidence="1">S2_005_002_R2_29</strain>
    </source>
</reference>